<dbReference type="GO" id="GO:0044027">
    <property type="term" value="P:negative regulation of gene expression via chromosomal CpG island methylation"/>
    <property type="evidence" value="ECO:0007669"/>
    <property type="project" value="TreeGrafter"/>
</dbReference>
<dbReference type="EMBL" id="RWIT01000001">
    <property type="protein sequence ID" value="RSK51405.1"/>
    <property type="molecule type" value="Genomic_DNA"/>
</dbReference>
<dbReference type="GO" id="GO:0016567">
    <property type="term" value="P:protein ubiquitination"/>
    <property type="evidence" value="ECO:0007669"/>
    <property type="project" value="TreeGrafter"/>
</dbReference>
<dbReference type="AlphaFoldDB" id="A0A3R9PG76"/>
<dbReference type="InterPro" id="IPR003105">
    <property type="entry name" value="SRA_YDG"/>
</dbReference>
<protein>
    <recommendedName>
        <fullName evidence="1">YDG domain-containing protein</fullName>
    </recommendedName>
</protein>
<proteinExistence type="predicted"/>
<dbReference type="SUPFAM" id="SSF88697">
    <property type="entry name" value="PUA domain-like"/>
    <property type="match status" value="1"/>
</dbReference>
<dbReference type="Pfam" id="PF02182">
    <property type="entry name" value="SAD_SRA"/>
    <property type="match status" value="1"/>
</dbReference>
<evidence type="ECO:0000313" key="3">
    <source>
        <dbReference type="Proteomes" id="UP000273500"/>
    </source>
</evidence>
<evidence type="ECO:0000313" key="2">
    <source>
        <dbReference type="EMBL" id="RSK51405.1"/>
    </source>
</evidence>
<dbReference type="GO" id="GO:0061630">
    <property type="term" value="F:ubiquitin protein ligase activity"/>
    <property type="evidence" value="ECO:0007669"/>
    <property type="project" value="TreeGrafter"/>
</dbReference>
<sequence>MSPPHRLPVFGHISYYRPGDVLENRLALSRAGLHRPPRTGVSGSEAEGAESIILADQYEDDDFQEAVIIYSGSGGRNPRTGRQTTHQEMTGRNLMLHRSLETGRPVRVFRKIDDETGRGYRYEGLYHVVDAVYEPGKSGFRVWKFRLEPYVNLAP</sequence>
<dbReference type="InterPro" id="IPR015947">
    <property type="entry name" value="PUA-like_sf"/>
</dbReference>
<organism evidence="2 3">
    <name type="scientific">Hymenobacter rigui</name>
    <dbReference type="NCBI Taxonomy" id="334424"/>
    <lineage>
        <taxon>Bacteria</taxon>
        <taxon>Pseudomonadati</taxon>
        <taxon>Bacteroidota</taxon>
        <taxon>Cytophagia</taxon>
        <taxon>Cytophagales</taxon>
        <taxon>Hymenobacteraceae</taxon>
        <taxon>Hymenobacter</taxon>
    </lineage>
</organism>
<reference evidence="2 3" key="1">
    <citation type="submission" date="2018-12" db="EMBL/GenBank/DDBJ databases">
        <authorList>
            <person name="Feng G."/>
            <person name="Zhu H."/>
        </authorList>
    </citation>
    <scope>NUCLEOTIDE SEQUENCE [LARGE SCALE GENOMIC DNA]</scope>
    <source>
        <strain evidence="2 3">KCTC 12533</strain>
    </source>
</reference>
<dbReference type="PANTHER" id="PTHR14140">
    <property type="entry name" value="E3 UBIQUITIN-PROTEIN LIGASE UHRF-RELATED"/>
    <property type="match status" value="1"/>
</dbReference>
<dbReference type="Proteomes" id="UP000273500">
    <property type="component" value="Unassembled WGS sequence"/>
</dbReference>
<dbReference type="InterPro" id="IPR036987">
    <property type="entry name" value="SRA-YDG_sf"/>
</dbReference>
<name>A0A3R9PG76_9BACT</name>
<gene>
    <name evidence="2" type="ORF">EI291_03605</name>
</gene>
<dbReference type="InterPro" id="IPR045134">
    <property type="entry name" value="UHRF1/2-like"/>
</dbReference>
<dbReference type="PANTHER" id="PTHR14140:SF27">
    <property type="entry name" value="OS04G0289800 PROTEIN"/>
    <property type="match status" value="1"/>
</dbReference>
<feature type="domain" description="YDG" evidence="1">
    <location>
        <begin position="11"/>
        <end position="149"/>
    </location>
</feature>
<dbReference type="PROSITE" id="PS51015">
    <property type="entry name" value="YDG"/>
    <property type="match status" value="1"/>
</dbReference>
<evidence type="ECO:0000259" key="1">
    <source>
        <dbReference type="PROSITE" id="PS51015"/>
    </source>
</evidence>
<keyword evidence="3" id="KW-1185">Reference proteome</keyword>
<dbReference type="SMART" id="SM00466">
    <property type="entry name" value="SRA"/>
    <property type="match status" value="1"/>
</dbReference>
<comment type="caution">
    <text evidence="2">The sequence shown here is derived from an EMBL/GenBank/DDBJ whole genome shotgun (WGS) entry which is preliminary data.</text>
</comment>
<dbReference type="OrthoDB" id="67788at2"/>
<accession>A0A3R9PG76</accession>
<dbReference type="Gene3D" id="2.30.280.10">
    <property type="entry name" value="SRA-YDG"/>
    <property type="match status" value="1"/>
</dbReference>